<accession>A0A0G4NM24</accession>
<feature type="non-terminal residue" evidence="1">
    <location>
        <position position="1"/>
    </location>
</feature>
<sequence length="29" mass="3377">IRRQGIPCRGACAQPRVPQCHRYTPSRLR</sequence>
<evidence type="ECO:0000313" key="1">
    <source>
        <dbReference type="EMBL" id="CRK47431.1"/>
    </source>
</evidence>
<protein>
    <submittedName>
        <fullName evidence="1">Uncharacterized protein</fullName>
    </submittedName>
</protein>
<evidence type="ECO:0000313" key="2">
    <source>
        <dbReference type="Proteomes" id="UP000045706"/>
    </source>
</evidence>
<reference evidence="2" key="1">
    <citation type="submission" date="2015-05" db="EMBL/GenBank/DDBJ databases">
        <authorList>
            <person name="Fogelqvist Johan"/>
        </authorList>
    </citation>
    <scope>NUCLEOTIDE SEQUENCE [LARGE SCALE GENOMIC DNA]</scope>
</reference>
<dbReference type="AlphaFoldDB" id="A0A0G4NM24"/>
<dbReference type="Proteomes" id="UP000045706">
    <property type="component" value="Unassembled WGS sequence"/>
</dbReference>
<name>A0A0G4NM24_VERLO</name>
<organism evidence="1 2">
    <name type="scientific">Verticillium longisporum</name>
    <name type="common">Verticillium dahliae var. longisporum</name>
    <dbReference type="NCBI Taxonomy" id="100787"/>
    <lineage>
        <taxon>Eukaryota</taxon>
        <taxon>Fungi</taxon>
        <taxon>Dikarya</taxon>
        <taxon>Ascomycota</taxon>
        <taxon>Pezizomycotina</taxon>
        <taxon>Sordariomycetes</taxon>
        <taxon>Hypocreomycetidae</taxon>
        <taxon>Glomerellales</taxon>
        <taxon>Plectosphaerellaceae</taxon>
        <taxon>Verticillium</taxon>
    </lineage>
</organism>
<dbReference type="EMBL" id="CVQI01036588">
    <property type="protein sequence ID" value="CRK47431.1"/>
    <property type="molecule type" value="Genomic_DNA"/>
</dbReference>
<gene>
    <name evidence="1" type="ORF">BN1723_020293</name>
</gene>
<proteinExistence type="predicted"/>